<evidence type="ECO:0000259" key="2">
    <source>
        <dbReference type="Pfam" id="PF13643"/>
    </source>
</evidence>
<evidence type="ECO:0000313" key="3">
    <source>
        <dbReference type="EMBL" id="AKV66951.1"/>
    </source>
</evidence>
<protein>
    <recommendedName>
        <fullName evidence="2">DUF4145 domain-containing protein</fullName>
    </recommendedName>
</protein>
<dbReference type="Proteomes" id="UP000068167">
    <property type="component" value="Chromosome"/>
</dbReference>
<keyword evidence="1" id="KW-0175">Coiled coil</keyword>
<evidence type="ECO:0000256" key="1">
    <source>
        <dbReference type="SAM" id="Coils"/>
    </source>
</evidence>
<dbReference type="PATRIC" id="fig|1638788.3.peg.1824"/>
<feature type="coiled-coil region" evidence="1">
    <location>
        <begin position="13"/>
        <end position="40"/>
    </location>
</feature>
<proteinExistence type="predicted"/>
<dbReference type="EMBL" id="CP011339">
    <property type="protein sequence ID" value="AKV66951.1"/>
    <property type="molecule type" value="Genomic_DNA"/>
</dbReference>
<feature type="domain" description="DUF4145" evidence="2">
    <location>
        <begin position="131"/>
        <end position="219"/>
    </location>
</feature>
<name>A0A0K1RZ03_9CHRO</name>
<sequence length="231" mass="26203">MIIFNTYLLMTLKEVFKQRFEELEEQASQLESSKKVLRTEIIGGTNEVIDSYLLLSWKVKVKNLLSKVCGEDSQHFKQFEREEKNRYYSTYGRFKAFKAVFLAAKEDFEGGYLSSIKTLVQAEVFDSELEQANELFSSGYHTAAAVIAGVVLETALRELCDRSGIPHGKLDKMNSELAKAGVYNKLNQKRITAIADIRNSAAHGKQNEFTVQDVSDMIKDVGRFLADYLVD</sequence>
<dbReference type="Pfam" id="PF13643">
    <property type="entry name" value="DUF4145"/>
    <property type="match status" value="1"/>
</dbReference>
<reference evidence="3 4" key="1">
    <citation type="journal article" date="2016" name="Stand. Genomic Sci.">
        <title>Complete genome sequence and genomic characterization of Microcystis panniformis FACHB 1757 by third-generation sequencing.</title>
        <authorList>
            <person name="Zhang J.Y."/>
            <person name="Guan R."/>
            <person name="Zhang H.J."/>
            <person name="Li H."/>
            <person name="Xiao P."/>
            <person name="Yu G.L."/>
            <person name="Du L."/>
            <person name="Cao D.M."/>
            <person name="Zhu B.C."/>
            <person name="Li R.H."/>
            <person name="Lu Z.H."/>
        </authorList>
    </citation>
    <scope>NUCLEOTIDE SEQUENCE [LARGE SCALE GENOMIC DNA]</scope>
    <source>
        <strain evidence="3 4">FACHB-1757</strain>
    </source>
</reference>
<dbReference type="AlphaFoldDB" id="A0A0K1RZ03"/>
<keyword evidence="4" id="KW-1185">Reference proteome</keyword>
<organism evidence="3 4">
    <name type="scientific">Microcystis panniformis FACHB-1757</name>
    <dbReference type="NCBI Taxonomy" id="1638788"/>
    <lineage>
        <taxon>Bacteria</taxon>
        <taxon>Bacillati</taxon>
        <taxon>Cyanobacteriota</taxon>
        <taxon>Cyanophyceae</taxon>
        <taxon>Oscillatoriophycideae</taxon>
        <taxon>Chroococcales</taxon>
        <taxon>Microcystaceae</taxon>
        <taxon>Microcystis</taxon>
    </lineage>
</organism>
<evidence type="ECO:0000313" key="4">
    <source>
        <dbReference type="Proteomes" id="UP000068167"/>
    </source>
</evidence>
<dbReference type="InterPro" id="IPR025285">
    <property type="entry name" value="DUF4145"/>
</dbReference>
<accession>A0A0K1RZ03</accession>
<gene>
    <name evidence="3" type="ORF">VL20_1816</name>
</gene>
<dbReference type="KEGG" id="mpk:VL20_1816"/>